<gene>
    <name evidence="1" type="ORF">LY60_03527</name>
</gene>
<organism evidence="1 2">
    <name type="scientific">Sedimentibacter saalensis</name>
    <dbReference type="NCBI Taxonomy" id="130788"/>
    <lineage>
        <taxon>Bacteria</taxon>
        <taxon>Bacillati</taxon>
        <taxon>Bacillota</taxon>
        <taxon>Tissierellia</taxon>
        <taxon>Sedimentibacter</taxon>
    </lineage>
</organism>
<keyword evidence="2" id="KW-1185">Reference proteome</keyword>
<dbReference type="SUPFAM" id="SSF54001">
    <property type="entry name" value="Cysteine proteinases"/>
    <property type="match status" value="1"/>
</dbReference>
<dbReference type="OrthoDB" id="1708048at2"/>
<evidence type="ECO:0000313" key="2">
    <source>
        <dbReference type="Proteomes" id="UP000315343"/>
    </source>
</evidence>
<accession>A0A562J177</accession>
<evidence type="ECO:0008006" key="3">
    <source>
        <dbReference type="Google" id="ProtNLM"/>
    </source>
</evidence>
<protein>
    <recommendedName>
        <fullName evidence="3">Permuted papain-like amidase YaeF/Yiix C92 family enzyme</fullName>
    </recommendedName>
</protein>
<dbReference type="InterPro" id="IPR038765">
    <property type="entry name" value="Papain-like_cys_pep_sf"/>
</dbReference>
<dbReference type="EMBL" id="VLKH01000014">
    <property type="protein sequence ID" value="TWH77051.1"/>
    <property type="molecule type" value="Genomic_DNA"/>
</dbReference>
<evidence type="ECO:0000313" key="1">
    <source>
        <dbReference type="EMBL" id="TWH77051.1"/>
    </source>
</evidence>
<sequence length="286" mass="32590">MIKKIKHKKLIAVVSAILIIIAAIAILEEVIEPSGYIRPDYQKEDISIILEKETFTEEDYKQLFYQTGLGKTAVDELMKKSDGKSEIIKFQEIFFRDNEVLCEPIGIITSQESIVNDEGKPMYGFNFAPYENGYVLITKATHSLGWRHGHAAIITDAERGETLEAVILGTNTMFQNINKWRVYPSFMMLKLKDTSQETLDEIAKFAKNNLNDVPYGLFVGLLSSKNPVPEKLKSTQCSHLVWYPFMQNGYDVDYDGSWLVTPKDIANSDLFEVVQIYGVDPEEIWP</sequence>
<dbReference type="Gene3D" id="3.90.1720.10">
    <property type="entry name" value="endopeptidase domain like (from Nostoc punctiforme)"/>
    <property type="match status" value="1"/>
</dbReference>
<name>A0A562J177_9FIRM</name>
<dbReference type="RefSeq" id="WP_145086796.1">
    <property type="nucleotide sequence ID" value="NZ_VLKH01000014.1"/>
</dbReference>
<dbReference type="AlphaFoldDB" id="A0A562J177"/>
<proteinExistence type="predicted"/>
<comment type="caution">
    <text evidence="1">The sequence shown here is derived from an EMBL/GenBank/DDBJ whole genome shotgun (WGS) entry which is preliminary data.</text>
</comment>
<reference evidence="1 2" key="1">
    <citation type="submission" date="2019-07" db="EMBL/GenBank/DDBJ databases">
        <title>Genomic Encyclopedia of Type Strains, Phase I: the one thousand microbial genomes (KMG-I) project.</title>
        <authorList>
            <person name="Kyrpides N."/>
        </authorList>
    </citation>
    <scope>NUCLEOTIDE SEQUENCE [LARGE SCALE GENOMIC DNA]</scope>
    <source>
        <strain evidence="1 2">DSM 13558</strain>
    </source>
</reference>
<dbReference type="Proteomes" id="UP000315343">
    <property type="component" value="Unassembled WGS sequence"/>
</dbReference>